<evidence type="ECO:0000313" key="3">
    <source>
        <dbReference type="Proteomes" id="UP001500326"/>
    </source>
</evidence>
<evidence type="ECO:0000313" key="2">
    <source>
        <dbReference type="EMBL" id="GAA1995463.1"/>
    </source>
</evidence>
<dbReference type="SUPFAM" id="SSF53955">
    <property type="entry name" value="Lysozyme-like"/>
    <property type="match status" value="1"/>
</dbReference>
<organism evidence="2 3">
    <name type="scientific">Microbacterium pumilum</name>
    <dbReference type="NCBI Taxonomy" id="344165"/>
    <lineage>
        <taxon>Bacteria</taxon>
        <taxon>Bacillati</taxon>
        <taxon>Actinomycetota</taxon>
        <taxon>Actinomycetes</taxon>
        <taxon>Micrococcales</taxon>
        <taxon>Microbacteriaceae</taxon>
        <taxon>Microbacterium</taxon>
    </lineage>
</organism>
<comment type="caution">
    <text evidence="2">The sequence shown here is derived from an EMBL/GenBank/DDBJ whole genome shotgun (WGS) entry which is preliminary data.</text>
</comment>
<dbReference type="RefSeq" id="WP_344065187.1">
    <property type="nucleotide sequence ID" value="NZ_BAAAOH010000001.1"/>
</dbReference>
<dbReference type="EMBL" id="BAAAOH010000001">
    <property type="protein sequence ID" value="GAA1995463.1"/>
    <property type="molecule type" value="Genomic_DNA"/>
</dbReference>
<feature type="region of interest" description="Disordered" evidence="1">
    <location>
        <begin position="188"/>
        <end position="215"/>
    </location>
</feature>
<sequence>MRSKTSSPSVRRTRRMVERRARRRPAVIVAGLAVGLITAVGFAGVAPVSYAQADGVSASFALASYTTTAQPDAAVAKTETDTASSSAREAVADADAAVAAARTVAADIKASGLDVGVADTTIDTVALEETADRLELGIDHMPEPLLPWVTDQVTTLVSSVNKRVAGLRGGLDAAVALKAQQEAEAKAQQEAEAAAAAEREAAEREAAEAQPAAPVAAAMPTAAIPAGGGGGDNSPAGAQASAYAMFPGYGWGDDQFGCIVALWNRESGWNYQAYNSSSGAFGIPQALPGSKMASAGADWQSNAATQVAWGLGYVAGRYGSPCGAWSHSESYGWY</sequence>
<feature type="compositionally biased region" description="Basic and acidic residues" evidence="1">
    <location>
        <begin position="197"/>
        <end position="207"/>
    </location>
</feature>
<dbReference type="Proteomes" id="UP001500326">
    <property type="component" value="Unassembled WGS sequence"/>
</dbReference>
<evidence type="ECO:0000256" key="1">
    <source>
        <dbReference type="SAM" id="MobiDB-lite"/>
    </source>
</evidence>
<reference evidence="2 3" key="1">
    <citation type="journal article" date="2019" name="Int. J. Syst. Evol. Microbiol.">
        <title>The Global Catalogue of Microorganisms (GCM) 10K type strain sequencing project: providing services to taxonomists for standard genome sequencing and annotation.</title>
        <authorList>
            <consortium name="The Broad Institute Genomics Platform"/>
            <consortium name="The Broad Institute Genome Sequencing Center for Infectious Disease"/>
            <person name="Wu L."/>
            <person name="Ma J."/>
        </authorList>
    </citation>
    <scope>NUCLEOTIDE SEQUENCE [LARGE SCALE GENOMIC DNA]</scope>
    <source>
        <strain evidence="2 3">JCM 14902</strain>
    </source>
</reference>
<name>A0ABN2T1G6_9MICO</name>
<proteinExistence type="predicted"/>
<accession>A0ABN2T1G6</accession>
<gene>
    <name evidence="2" type="ORF">GCM10009777_34580</name>
</gene>
<protein>
    <recommendedName>
        <fullName evidence="4">16S rRNA pseudouridylate synthase</fullName>
    </recommendedName>
</protein>
<evidence type="ECO:0008006" key="4">
    <source>
        <dbReference type="Google" id="ProtNLM"/>
    </source>
</evidence>
<keyword evidence="3" id="KW-1185">Reference proteome</keyword>
<dbReference type="InterPro" id="IPR023346">
    <property type="entry name" value="Lysozyme-like_dom_sf"/>
</dbReference>